<dbReference type="AlphaFoldDB" id="A0A951PFJ7"/>
<sequence length="251" mass="28075">MFRYKNYLGKPEVDTETRLIQGRLLNIADLVEFSGRTVEQAEADFQRAVDRYLQHCDEQGKEPEKPFSGKLPFRTSPEIHRDIYIAANRSDLSINAWMEAVLSQAAVNRMNVSQLNANQIGLTPPASQSSQTVAPDILDLSEPSLAEYRYLLTKLQAKINLLQETLMPYLKQQPGIFADLLNQIKPILKDKDLAVLIDQVEQISRRLDSIRDQAAPLLPLIEPTPASFDPLTGNPLPAAIPEVLDNSSVIS</sequence>
<accession>A0A951PFJ7</accession>
<dbReference type="Proteomes" id="UP000707356">
    <property type="component" value="Unassembled WGS sequence"/>
</dbReference>
<evidence type="ECO:0000313" key="1">
    <source>
        <dbReference type="EMBL" id="MBW4468756.1"/>
    </source>
</evidence>
<dbReference type="InterPro" id="IPR008651">
    <property type="entry name" value="Uncharacterised_HicB"/>
</dbReference>
<dbReference type="Pfam" id="PF05534">
    <property type="entry name" value="HicB"/>
    <property type="match status" value="1"/>
</dbReference>
<name>A0A951PFJ7_9CYAN</name>
<reference evidence="1" key="1">
    <citation type="submission" date="2021-05" db="EMBL/GenBank/DDBJ databases">
        <authorList>
            <person name="Pietrasiak N."/>
            <person name="Ward R."/>
            <person name="Stajich J.E."/>
            <person name="Kurbessoian T."/>
        </authorList>
    </citation>
    <scope>NUCLEOTIDE SEQUENCE</scope>
    <source>
        <strain evidence="1">GSE-TBD4-15B</strain>
    </source>
</reference>
<evidence type="ECO:0000313" key="2">
    <source>
        <dbReference type="Proteomes" id="UP000707356"/>
    </source>
</evidence>
<gene>
    <name evidence="1" type="ORF">KME07_25295</name>
</gene>
<reference evidence="1" key="2">
    <citation type="journal article" date="2022" name="Microbiol. Resour. Announc.">
        <title>Metagenome Sequencing to Explore Phylogenomics of Terrestrial Cyanobacteria.</title>
        <authorList>
            <person name="Ward R.D."/>
            <person name="Stajich J.E."/>
            <person name="Johansen J.R."/>
            <person name="Huntemann M."/>
            <person name="Clum A."/>
            <person name="Foster B."/>
            <person name="Foster B."/>
            <person name="Roux S."/>
            <person name="Palaniappan K."/>
            <person name="Varghese N."/>
            <person name="Mukherjee S."/>
            <person name="Reddy T.B.K."/>
            <person name="Daum C."/>
            <person name="Copeland A."/>
            <person name="Chen I.A."/>
            <person name="Ivanova N.N."/>
            <person name="Kyrpides N.C."/>
            <person name="Shapiro N."/>
            <person name="Eloe-Fadrosh E.A."/>
            <person name="Pietrasiak N."/>
        </authorList>
    </citation>
    <scope>NUCLEOTIDE SEQUENCE</scope>
    <source>
        <strain evidence="1">GSE-TBD4-15B</strain>
    </source>
</reference>
<dbReference type="SUPFAM" id="SSF143100">
    <property type="entry name" value="TTHA1013/TTHA0281-like"/>
    <property type="match status" value="1"/>
</dbReference>
<organism evidence="1 2">
    <name type="scientific">Pegethrix bostrychoides GSE-TBD4-15B</name>
    <dbReference type="NCBI Taxonomy" id="2839662"/>
    <lineage>
        <taxon>Bacteria</taxon>
        <taxon>Bacillati</taxon>
        <taxon>Cyanobacteriota</taxon>
        <taxon>Cyanophyceae</taxon>
        <taxon>Oculatellales</taxon>
        <taxon>Oculatellaceae</taxon>
        <taxon>Pegethrix</taxon>
    </lineage>
</organism>
<protein>
    <submittedName>
        <fullName evidence="1">Type II toxin-antitoxin system HicB family antitoxin</fullName>
    </submittedName>
</protein>
<comment type="caution">
    <text evidence="1">The sequence shown here is derived from an EMBL/GenBank/DDBJ whole genome shotgun (WGS) entry which is preliminary data.</text>
</comment>
<dbReference type="EMBL" id="JAHHHV010000092">
    <property type="protein sequence ID" value="MBW4468756.1"/>
    <property type="molecule type" value="Genomic_DNA"/>
</dbReference>
<dbReference type="InterPro" id="IPR035069">
    <property type="entry name" value="TTHA1013/TTHA0281-like"/>
</dbReference>
<proteinExistence type="predicted"/>